<proteinExistence type="predicted"/>
<organism evidence="1">
    <name type="scientific">Salmonella enterica subsp. houtenae serovar 44:z36[z38]:-</name>
    <dbReference type="NCBI Taxonomy" id="1967609"/>
    <lineage>
        <taxon>Bacteria</taxon>
        <taxon>Pseudomonadati</taxon>
        <taxon>Pseudomonadota</taxon>
        <taxon>Gammaproteobacteria</taxon>
        <taxon>Enterobacterales</taxon>
        <taxon>Enterobacteriaceae</taxon>
        <taxon>Salmonella</taxon>
    </lineage>
</organism>
<sequence>MEKFEFDMETFVTDTEEQDFSLDPQTLNEVASMRPLYPEPALWTRFAFFVAWGAYSQDIYAISWYAISWVDWMTGHRDEGFLAYCYVSQRWPAFDSGGTGLYDDDIQELAEQNPWNSSPLPLAPGWLPAAYKL</sequence>
<comment type="caution">
    <text evidence="1">The sequence shown here is derived from an EMBL/GenBank/DDBJ whole genome shotgun (WGS) entry which is preliminary data.</text>
</comment>
<name>A0A736IBG4_SALHO</name>
<reference evidence="1" key="2">
    <citation type="submission" date="2018-07" db="EMBL/GenBank/DDBJ databases">
        <authorList>
            <consortium name="NCBI Pathogen Detection Project"/>
        </authorList>
    </citation>
    <scope>NUCLEOTIDE SEQUENCE</scope>
    <source>
        <strain evidence="1">166-88</strain>
    </source>
</reference>
<accession>A0A736IBG4</accession>
<dbReference type="EMBL" id="DAASYS010000012">
    <property type="protein sequence ID" value="HAE7581321.1"/>
    <property type="molecule type" value="Genomic_DNA"/>
</dbReference>
<gene>
    <name evidence="1" type="ORF">GND75_002935</name>
</gene>
<dbReference type="AlphaFoldDB" id="A0A736IBG4"/>
<reference evidence="1" key="1">
    <citation type="journal article" date="2018" name="Genome Biol.">
        <title>SKESA: strategic k-mer extension for scrupulous assemblies.</title>
        <authorList>
            <person name="Souvorov A."/>
            <person name="Agarwala R."/>
            <person name="Lipman D.J."/>
        </authorList>
    </citation>
    <scope>NUCLEOTIDE SEQUENCE</scope>
    <source>
        <strain evidence="1">166-88</strain>
    </source>
</reference>
<evidence type="ECO:0000313" key="1">
    <source>
        <dbReference type="EMBL" id="HAE7581321.1"/>
    </source>
</evidence>
<protein>
    <submittedName>
        <fullName evidence="1">Uncharacterized protein</fullName>
    </submittedName>
</protein>